<evidence type="ECO:0000313" key="1">
    <source>
        <dbReference type="EMBL" id="KDR10942.1"/>
    </source>
</evidence>
<dbReference type="STRING" id="136037.A0A067QNR6"/>
<dbReference type="InParanoid" id="A0A067QNR6"/>
<dbReference type="AlphaFoldDB" id="A0A067QNR6"/>
<name>A0A067QNR6_ZOONE</name>
<proteinExistence type="predicted"/>
<dbReference type="Proteomes" id="UP000027135">
    <property type="component" value="Unassembled WGS sequence"/>
</dbReference>
<dbReference type="EMBL" id="KK853131">
    <property type="protein sequence ID" value="KDR10942.1"/>
    <property type="molecule type" value="Genomic_DNA"/>
</dbReference>
<protein>
    <submittedName>
        <fullName evidence="1">Uncharacterized protein</fullName>
    </submittedName>
</protein>
<dbReference type="InterPro" id="IPR053231">
    <property type="entry name" value="GPCR_LN-TM7"/>
</dbReference>
<evidence type="ECO:0000313" key="2">
    <source>
        <dbReference type="Proteomes" id="UP000027135"/>
    </source>
</evidence>
<keyword evidence="2" id="KW-1185">Reference proteome</keyword>
<dbReference type="PANTHER" id="PTHR45902">
    <property type="entry name" value="LATROPHILIN RECEPTOR-LIKE PROTEIN A"/>
    <property type="match status" value="1"/>
</dbReference>
<dbReference type="PANTHER" id="PTHR45902:SF4">
    <property type="entry name" value="G-PROTEIN COUPLED RECEPTORS FAMILY 2 PROFILE 2 DOMAIN-CONTAINING PROTEIN"/>
    <property type="match status" value="1"/>
</dbReference>
<sequence>MVVRCPADARPELSDKCAALNRSSSDFHYTMDIPMLSSASGIWYQNVYCAICNEDADKLVRLMYSLECDRNYTKEETLQILREGQYSTEPLQWILWEPEESRCRLMTELQPGISPGFLRPCGKVDSKNQNLLLIEDCPPDWMDHTVAKKCRAYAFYSNMRSNDAGVIIGPSDNDKSAVLSAVFKNPHCALCNGVPLQNTTCWLKSRLRTISKARGHVPSFSIIMDFTFWEDENQELRSCELPDGFWDVLHKTCIQVQNDDLDARAK</sequence>
<gene>
    <name evidence="1" type="ORF">L798_14466</name>
</gene>
<organism evidence="1 2">
    <name type="scientific">Zootermopsis nevadensis</name>
    <name type="common">Dampwood termite</name>
    <dbReference type="NCBI Taxonomy" id="136037"/>
    <lineage>
        <taxon>Eukaryota</taxon>
        <taxon>Metazoa</taxon>
        <taxon>Ecdysozoa</taxon>
        <taxon>Arthropoda</taxon>
        <taxon>Hexapoda</taxon>
        <taxon>Insecta</taxon>
        <taxon>Pterygota</taxon>
        <taxon>Neoptera</taxon>
        <taxon>Polyneoptera</taxon>
        <taxon>Dictyoptera</taxon>
        <taxon>Blattodea</taxon>
        <taxon>Blattoidea</taxon>
        <taxon>Termitoidae</taxon>
        <taxon>Termopsidae</taxon>
        <taxon>Zootermopsis</taxon>
    </lineage>
</organism>
<accession>A0A067QNR6</accession>
<reference evidence="1 2" key="1">
    <citation type="journal article" date="2014" name="Nat. Commun.">
        <title>Molecular traces of alternative social organization in a termite genome.</title>
        <authorList>
            <person name="Terrapon N."/>
            <person name="Li C."/>
            <person name="Robertson H.M."/>
            <person name="Ji L."/>
            <person name="Meng X."/>
            <person name="Booth W."/>
            <person name="Chen Z."/>
            <person name="Childers C.P."/>
            <person name="Glastad K.M."/>
            <person name="Gokhale K."/>
            <person name="Gowin J."/>
            <person name="Gronenberg W."/>
            <person name="Hermansen R.A."/>
            <person name="Hu H."/>
            <person name="Hunt B.G."/>
            <person name="Huylmans A.K."/>
            <person name="Khalil S.M."/>
            <person name="Mitchell R.D."/>
            <person name="Munoz-Torres M.C."/>
            <person name="Mustard J.A."/>
            <person name="Pan H."/>
            <person name="Reese J.T."/>
            <person name="Scharf M.E."/>
            <person name="Sun F."/>
            <person name="Vogel H."/>
            <person name="Xiao J."/>
            <person name="Yang W."/>
            <person name="Yang Z."/>
            <person name="Yang Z."/>
            <person name="Zhou J."/>
            <person name="Zhu J."/>
            <person name="Brent C.S."/>
            <person name="Elsik C.G."/>
            <person name="Goodisman M.A."/>
            <person name="Liberles D.A."/>
            <person name="Roe R.M."/>
            <person name="Vargo E.L."/>
            <person name="Vilcinskas A."/>
            <person name="Wang J."/>
            <person name="Bornberg-Bauer E."/>
            <person name="Korb J."/>
            <person name="Zhang G."/>
            <person name="Liebig J."/>
        </authorList>
    </citation>
    <scope>NUCLEOTIDE SEQUENCE [LARGE SCALE GENOMIC DNA]</scope>
    <source>
        <tissue evidence="1">Whole organism</tissue>
    </source>
</reference>